<organism evidence="1">
    <name type="scientific">Pseudomonas aeruginosa</name>
    <dbReference type="NCBI Taxonomy" id="287"/>
    <lineage>
        <taxon>Bacteria</taxon>
        <taxon>Pseudomonadati</taxon>
        <taxon>Pseudomonadota</taxon>
        <taxon>Gammaproteobacteria</taxon>
        <taxon>Pseudomonadales</taxon>
        <taxon>Pseudomonadaceae</taxon>
        <taxon>Pseudomonas</taxon>
    </lineage>
</organism>
<dbReference type="AlphaFoldDB" id="A0A1V0M6F5"/>
<protein>
    <submittedName>
        <fullName evidence="1">Uncharacterized protein</fullName>
    </submittedName>
</protein>
<dbReference type="EMBL" id="KY494864">
    <property type="protein sequence ID" value="ARD70476.1"/>
    <property type="molecule type" value="Genomic_DNA"/>
</dbReference>
<sequence>MSTARQSEDMCMSDAAKTLLHHVTGWRFSGCADEATRGYAFHAARAWAQAIIAGTE</sequence>
<proteinExistence type="predicted"/>
<name>A0A1V0M6F5_PSEAI</name>
<accession>A0A1V0M6F5</accession>
<evidence type="ECO:0000313" key="1">
    <source>
        <dbReference type="EMBL" id="ARD70476.1"/>
    </source>
</evidence>
<keyword evidence="1" id="KW-0614">Plasmid</keyword>
<geneLocation type="plasmid" evidence="1">
    <name>pJB37</name>
</geneLocation>
<reference evidence="1" key="1">
    <citation type="submission" date="2017-01" db="EMBL/GenBank/DDBJ databases">
        <title>Complete nucleotide sequence of an IncP-2 blaVIM-2-harboring megaplasmid from Pseudomonas aeruginosa.</title>
        <authorList>
            <person name="Botelho J."/>
            <person name="Grosso F."/>
            <person name="Mabrouk A."/>
            <person name="Peixe L."/>
        </authorList>
    </citation>
    <scope>NUCLEOTIDE SEQUENCE</scope>
    <source>
        <strain evidence="1">FFUP_PS_37</strain>
        <plasmid evidence="1">pJB37</plasmid>
    </source>
</reference>